<feature type="binding site" evidence="6">
    <location>
        <position position="201"/>
    </location>
    <ligand>
        <name>a divalent metal cation</name>
        <dbReference type="ChEBI" id="CHEBI:60240"/>
        <label>2</label>
        <note>catalytic</note>
    </ligand>
</feature>
<comment type="subunit">
    <text evidence="6">Monomer.</text>
</comment>
<dbReference type="GO" id="GO:0005829">
    <property type="term" value="C:cytosol"/>
    <property type="evidence" value="ECO:0007669"/>
    <property type="project" value="TreeGrafter"/>
</dbReference>
<evidence type="ECO:0000313" key="9">
    <source>
        <dbReference type="EMBL" id="AZT90020.1"/>
    </source>
</evidence>
<dbReference type="GO" id="GO:0046872">
    <property type="term" value="F:metal ion binding"/>
    <property type="evidence" value="ECO:0007669"/>
    <property type="project" value="UniProtKB-UniRule"/>
</dbReference>
<evidence type="ECO:0000256" key="1">
    <source>
        <dbReference type="ARBA" id="ARBA00002521"/>
    </source>
</evidence>
<proteinExistence type="inferred from homology"/>
<accession>A0A3T0D4N9</accession>
<reference evidence="9 10" key="1">
    <citation type="submission" date="2018-12" db="EMBL/GenBank/DDBJ databases">
        <title>Genome sequence from the cellulolytic species, Caldicellulosiruptor changbaiensis.</title>
        <authorList>
            <person name="Blumer-Schuette S.E."/>
            <person name="Mendoza C."/>
        </authorList>
    </citation>
    <scope>NUCLEOTIDE SEQUENCE [LARGE SCALE GENOMIC DNA]</scope>
    <source>
        <strain evidence="9 10">CBS-Z</strain>
    </source>
</reference>
<dbReference type="InterPro" id="IPR036005">
    <property type="entry name" value="Creatinase/aminopeptidase-like"/>
</dbReference>
<feature type="binding site" evidence="6">
    <location>
        <position position="232"/>
    </location>
    <ligand>
        <name>a divalent metal cation</name>
        <dbReference type="ChEBI" id="CHEBI:60240"/>
        <label>2</label>
        <note>catalytic</note>
    </ligand>
</feature>
<keyword evidence="4 6" id="KW-0479">Metal-binding</keyword>
<protein>
    <recommendedName>
        <fullName evidence="6 7">Methionine aminopeptidase</fullName>
        <shortName evidence="6">MAP</shortName>
        <shortName evidence="6">MetAP</shortName>
        <ecNumber evidence="6 7">3.4.11.18</ecNumber>
    </recommendedName>
    <alternativeName>
        <fullName evidence="6">Peptidase M</fullName>
    </alternativeName>
</protein>
<evidence type="ECO:0000313" key="10">
    <source>
        <dbReference type="Proteomes" id="UP000282930"/>
    </source>
</evidence>
<feature type="binding site" evidence="6">
    <location>
        <position position="175"/>
    </location>
    <ligand>
        <name>substrate</name>
    </ligand>
</feature>
<dbReference type="NCBIfam" id="TIGR00500">
    <property type="entry name" value="met_pdase_I"/>
    <property type="match status" value="1"/>
</dbReference>
<dbReference type="CDD" id="cd01086">
    <property type="entry name" value="MetAP1"/>
    <property type="match status" value="1"/>
</dbReference>
<dbReference type="EC" id="3.4.11.18" evidence="6 7"/>
<sequence length="247" mass="26800">MITIKSEAELDSMRCAGKIVAKVLKELENLIRPGVTTKELDEFAEEYIIKNGGIPSFKGLYGYPASICTSVNDEVVHGIPSMRRLESGDIISIDVGVCVDGLHADAARTFAVGEISETAKLLIKTTEESFFEGIKNAVAGKRVGDISNSIQRYVESRGFSVVRDLVGHGIGRKFHESPQVPNFGKAGVGIRLIKNMTLAVEPMVNEGTSKVYTAEDGWTVKTLDGKLSAHYENTIIITEGLPEIITL</sequence>
<dbReference type="SUPFAM" id="SSF55920">
    <property type="entry name" value="Creatinase/aminopeptidase"/>
    <property type="match status" value="1"/>
</dbReference>
<keyword evidence="5 6" id="KW-0378">Hydrolase</keyword>
<feature type="binding site" evidence="6">
    <location>
        <position position="105"/>
    </location>
    <ligand>
        <name>a divalent metal cation</name>
        <dbReference type="ChEBI" id="CHEBI:60240"/>
        <label>2</label>
        <note>catalytic</note>
    </ligand>
</feature>
<dbReference type="AlphaFoldDB" id="A0A3T0D4N9"/>
<comment type="catalytic activity">
    <reaction evidence="6 7">
        <text>Release of N-terminal amino acids, preferentially methionine, from peptides and arylamides.</text>
        <dbReference type="EC" id="3.4.11.18"/>
    </reaction>
</comment>
<dbReference type="RefSeq" id="WP_039764314.1">
    <property type="nucleotide sequence ID" value="NZ_CP034791.1"/>
</dbReference>
<feature type="binding site" evidence="6">
    <location>
        <position position="105"/>
    </location>
    <ligand>
        <name>a divalent metal cation</name>
        <dbReference type="ChEBI" id="CHEBI:60240"/>
        <label>1</label>
    </ligand>
</feature>
<dbReference type="GO" id="GO:0004239">
    <property type="term" value="F:initiator methionyl aminopeptidase activity"/>
    <property type="evidence" value="ECO:0007669"/>
    <property type="project" value="UniProtKB-UniRule"/>
</dbReference>
<feature type="binding site" evidence="6">
    <location>
        <position position="94"/>
    </location>
    <ligand>
        <name>a divalent metal cation</name>
        <dbReference type="ChEBI" id="CHEBI:60240"/>
        <label>1</label>
    </ligand>
</feature>
<dbReference type="InterPro" id="IPR002467">
    <property type="entry name" value="Pept_M24A_MAP1"/>
</dbReference>
<evidence type="ECO:0000256" key="2">
    <source>
        <dbReference type="ARBA" id="ARBA00022438"/>
    </source>
</evidence>
<dbReference type="KEGG" id="ccha:ELD05_04760"/>
<feature type="binding site" evidence="6">
    <location>
        <position position="232"/>
    </location>
    <ligand>
        <name>a divalent metal cation</name>
        <dbReference type="ChEBI" id="CHEBI:60240"/>
        <label>1</label>
    </ligand>
</feature>
<evidence type="ECO:0000256" key="7">
    <source>
        <dbReference type="RuleBase" id="RU003653"/>
    </source>
</evidence>
<comment type="function">
    <text evidence="1 6">Removes the N-terminal methionine from nascent proteins. The N-terminal methionine is often cleaved when the second residue in the primary sequence is small and uncharged (Met-Ala-, Cys, Gly, Pro, Ser, Thr, or Val). Requires deformylation of the N(alpha)-formylated initiator methionine before it can be hydrolyzed.</text>
</comment>
<dbReference type="PANTHER" id="PTHR43330:SF27">
    <property type="entry name" value="METHIONINE AMINOPEPTIDASE"/>
    <property type="match status" value="1"/>
</dbReference>
<dbReference type="GO" id="GO:0070006">
    <property type="term" value="F:metalloaminopeptidase activity"/>
    <property type="evidence" value="ECO:0007669"/>
    <property type="project" value="UniProtKB-UniRule"/>
</dbReference>
<feature type="binding site" evidence="6">
    <location>
        <position position="168"/>
    </location>
    <ligand>
        <name>a divalent metal cation</name>
        <dbReference type="ChEBI" id="CHEBI:60240"/>
        <label>2</label>
        <note>catalytic</note>
    </ligand>
</feature>
<dbReference type="PANTHER" id="PTHR43330">
    <property type="entry name" value="METHIONINE AMINOPEPTIDASE"/>
    <property type="match status" value="1"/>
</dbReference>
<keyword evidence="3 6" id="KW-0645">Protease</keyword>
<gene>
    <name evidence="6 9" type="primary">map</name>
    <name evidence="9" type="ORF">ELD05_04760</name>
</gene>
<feature type="binding site" evidence="6">
    <location>
        <position position="77"/>
    </location>
    <ligand>
        <name>substrate</name>
    </ligand>
</feature>
<dbReference type="InterPro" id="IPR000994">
    <property type="entry name" value="Pept_M24"/>
</dbReference>
<dbReference type="Proteomes" id="UP000282930">
    <property type="component" value="Chromosome"/>
</dbReference>
<dbReference type="EMBL" id="CP034791">
    <property type="protein sequence ID" value="AZT90020.1"/>
    <property type="molecule type" value="Genomic_DNA"/>
</dbReference>
<evidence type="ECO:0000256" key="3">
    <source>
        <dbReference type="ARBA" id="ARBA00022670"/>
    </source>
</evidence>
<dbReference type="PRINTS" id="PR00599">
    <property type="entry name" value="MAPEPTIDASE"/>
</dbReference>
<organism evidence="9 10">
    <name type="scientific">Caldicellulosiruptor changbaiensis</name>
    <dbReference type="NCBI Taxonomy" id="1222016"/>
    <lineage>
        <taxon>Bacteria</taxon>
        <taxon>Bacillati</taxon>
        <taxon>Bacillota</taxon>
        <taxon>Bacillota incertae sedis</taxon>
        <taxon>Caldicellulosiruptorales</taxon>
        <taxon>Caldicellulosiruptoraceae</taxon>
        <taxon>Caldicellulosiruptor</taxon>
    </lineage>
</organism>
<dbReference type="InterPro" id="IPR001714">
    <property type="entry name" value="Pept_M24_MAP"/>
</dbReference>
<evidence type="ECO:0000259" key="8">
    <source>
        <dbReference type="Pfam" id="PF00557"/>
    </source>
</evidence>
<evidence type="ECO:0000256" key="4">
    <source>
        <dbReference type="ARBA" id="ARBA00022723"/>
    </source>
</evidence>
<dbReference type="GO" id="GO:0006508">
    <property type="term" value="P:proteolysis"/>
    <property type="evidence" value="ECO:0007669"/>
    <property type="project" value="UniProtKB-KW"/>
</dbReference>
<dbReference type="Pfam" id="PF00557">
    <property type="entry name" value="Peptidase_M24"/>
    <property type="match status" value="1"/>
</dbReference>
<dbReference type="HAMAP" id="MF_01974">
    <property type="entry name" value="MetAP_1"/>
    <property type="match status" value="1"/>
</dbReference>
<keyword evidence="2 6" id="KW-0031">Aminopeptidase</keyword>
<evidence type="ECO:0000256" key="5">
    <source>
        <dbReference type="ARBA" id="ARBA00022801"/>
    </source>
</evidence>
<keyword evidence="10" id="KW-1185">Reference proteome</keyword>
<evidence type="ECO:0000256" key="6">
    <source>
        <dbReference type="HAMAP-Rule" id="MF_01974"/>
    </source>
</evidence>
<comment type="similarity">
    <text evidence="6">Belongs to the peptidase M24A family. Methionine aminopeptidase type 1 subfamily.</text>
</comment>
<feature type="domain" description="Peptidase M24" evidence="8">
    <location>
        <begin position="12"/>
        <end position="239"/>
    </location>
</feature>
<dbReference type="Gene3D" id="3.90.230.10">
    <property type="entry name" value="Creatinase/methionine aminopeptidase superfamily"/>
    <property type="match status" value="1"/>
</dbReference>
<comment type="cofactor">
    <cofactor evidence="6">
        <name>Co(2+)</name>
        <dbReference type="ChEBI" id="CHEBI:48828"/>
    </cofactor>
    <cofactor evidence="6">
        <name>Zn(2+)</name>
        <dbReference type="ChEBI" id="CHEBI:29105"/>
    </cofactor>
    <cofactor evidence="6">
        <name>Mn(2+)</name>
        <dbReference type="ChEBI" id="CHEBI:29035"/>
    </cofactor>
    <cofactor evidence="6">
        <name>Fe(2+)</name>
        <dbReference type="ChEBI" id="CHEBI:29033"/>
    </cofactor>
    <text evidence="6">Binds 2 divalent metal cations per subunit. Has a high-affinity and a low affinity metal-binding site. The true nature of the physiological cofactor is under debate. The enzyme is active with cobalt, zinc, manganese or divalent iron ions. Most likely, methionine aminopeptidases function as mononuclear Fe(2+)-metalloproteases under physiological conditions, and the catalytically relevant metal-binding site has been assigned to the histidine-containing high-affinity site.</text>
</comment>
<name>A0A3T0D4N9_9FIRM</name>